<name>A0A183HZT1_9BILA</name>
<dbReference type="WBParaSite" id="OFLC_0001299401-mRNA-1">
    <property type="protein sequence ID" value="OFLC_0001299401-mRNA-1"/>
    <property type="gene ID" value="OFLC_0001299401"/>
</dbReference>
<organism evidence="3">
    <name type="scientific">Onchocerca flexuosa</name>
    <dbReference type="NCBI Taxonomy" id="387005"/>
    <lineage>
        <taxon>Eukaryota</taxon>
        <taxon>Metazoa</taxon>
        <taxon>Ecdysozoa</taxon>
        <taxon>Nematoda</taxon>
        <taxon>Chromadorea</taxon>
        <taxon>Rhabditida</taxon>
        <taxon>Spirurina</taxon>
        <taxon>Spiruromorpha</taxon>
        <taxon>Filarioidea</taxon>
        <taxon>Onchocercidae</taxon>
        <taxon>Onchocerca</taxon>
    </lineage>
</organism>
<dbReference type="Proteomes" id="UP000267606">
    <property type="component" value="Unassembled WGS sequence"/>
</dbReference>
<dbReference type="STRING" id="387005.A0A183HZT1"/>
<evidence type="ECO:0000313" key="2">
    <source>
        <dbReference type="Proteomes" id="UP000267606"/>
    </source>
</evidence>
<reference evidence="1 2" key="2">
    <citation type="submission" date="2018-11" db="EMBL/GenBank/DDBJ databases">
        <authorList>
            <consortium name="Pathogen Informatics"/>
        </authorList>
    </citation>
    <scope>NUCLEOTIDE SEQUENCE [LARGE SCALE GENOMIC DNA]</scope>
</reference>
<evidence type="ECO:0000313" key="3">
    <source>
        <dbReference type="WBParaSite" id="OFLC_0001299401-mRNA-1"/>
    </source>
</evidence>
<dbReference type="AlphaFoldDB" id="A0A183HZT1"/>
<reference evidence="3" key="1">
    <citation type="submission" date="2016-06" db="UniProtKB">
        <authorList>
            <consortium name="WormBaseParasite"/>
        </authorList>
    </citation>
    <scope>IDENTIFICATION</scope>
</reference>
<evidence type="ECO:0000313" key="1">
    <source>
        <dbReference type="EMBL" id="VDP12671.1"/>
    </source>
</evidence>
<gene>
    <name evidence="1" type="ORF">OFLC_LOCUS12993</name>
</gene>
<dbReference type="EMBL" id="UZAJ01040003">
    <property type="protein sequence ID" value="VDP12671.1"/>
    <property type="molecule type" value="Genomic_DNA"/>
</dbReference>
<sequence length="71" mass="8192">MNMAMSLSSPVMIVTYMIKRGRCNYVAMYGNESENLGNGNRVEKDLVELNKQLNYNTNMKRHPLDFIGGYR</sequence>
<keyword evidence="2" id="KW-1185">Reference proteome</keyword>
<proteinExistence type="predicted"/>
<protein>
    <submittedName>
        <fullName evidence="1 3">Uncharacterized protein</fullName>
    </submittedName>
</protein>
<accession>A0A183HZT1</accession>